<accession>A0A6B0RE30</accession>
<dbReference type="AlphaFoldDB" id="A0A6B0RE30"/>
<name>A0A6B0RE30_9CETA</name>
<sequence>MRARVLASTSLLPLPRLEPPLADSAERECAGQPPRRAPWPGATGNVSRAVCTLLQEQ</sequence>
<keyword evidence="3" id="KW-1185">Reference proteome</keyword>
<gene>
    <name evidence="2" type="ORF">E5288_WYG019373</name>
</gene>
<protein>
    <submittedName>
        <fullName evidence="2">Uncharacterized protein</fullName>
    </submittedName>
</protein>
<dbReference type="EMBL" id="VBQZ03000035">
    <property type="protein sequence ID" value="MXQ86937.1"/>
    <property type="molecule type" value="Genomic_DNA"/>
</dbReference>
<evidence type="ECO:0000256" key="1">
    <source>
        <dbReference type="SAM" id="MobiDB-lite"/>
    </source>
</evidence>
<proteinExistence type="predicted"/>
<organism evidence="2 3">
    <name type="scientific">Bos mutus</name>
    <name type="common">wild yak</name>
    <dbReference type="NCBI Taxonomy" id="72004"/>
    <lineage>
        <taxon>Eukaryota</taxon>
        <taxon>Metazoa</taxon>
        <taxon>Chordata</taxon>
        <taxon>Craniata</taxon>
        <taxon>Vertebrata</taxon>
        <taxon>Euteleostomi</taxon>
        <taxon>Mammalia</taxon>
        <taxon>Eutheria</taxon>
        <taxon>Laurasiatheria</taxon>
        <taxon>Artiodactyla</taxon>
        <taxon>Ruminantia</taxon>
        <taxon>Pecora</taxon>
        <taxon>Bovidae</taxon>
        <taxon>Bovinae</taxon>
        <taxon>Bos</taxon>
    </lineage>
</organism>
<feature type="region of interest" description="Disordered" evidence="1">
    <location>
        <begin position="15"/>
        <end position="44"/>
    </location>
</feature>
<comment type="caution">
    <text evidence="2">The sequence shown here is derived from an EMBL/GenBank/DDBJ whole genome shotgun (WGS) entry which is preliminary data.</text>
</comment>
<reference evidence="2" key="1">
    <citation type="submission" date="2019-10" db="EMBL/GenBank/DDBJ databases">
        <title>The sequence and de novo assembly of the wild yak genome.</title>
        <authorList>
            <person name="Liu Y."/>
        </authorList>
    </citation>
    <scope>NUCLEOTIDE SEQUENCE [LARGE SCALE GENOMIC DNA]</scope>
    <source>
        <strain evidence="2">WY2019</strain>
    </source>
</reference>
<dbReference type="Proteomes" id="UP000322234">
    <property type="component" value="Unassembled WGS sequence"/>
</dbReference>
<evidence type="ECO:0000313" key="2">
    <source>
        <dbReference type="EMBL" id="MXQ86937.1"/>
    </source>
</evidence>
<evidence type="ECO:0000313" key="3">
    <source>
        <dbReference type="Proteomes" id="UP000322234"/>
    </source>
</evidence>